<feature type="transmembrane region" description="Helical" evidence="1">
    <location>
        <begin position="60"/>
        <end position="77"/>
    </location>
</feature>
<protein>
    <submittedName>
        <fullName evidence="2">Uncharacterized protein</fullName>
    </submittedName>
</protein>
<keyword evidence="1" id="KW-1133">Transmembrane helix</keyword>
<gene>
    <name evidence="2" type="ORF">AXF13_08820</name>
</gene>
<evidence type="ECO:0000313" key="2">
    <source>
        <dbReference type="EMBL" id="AMD90217.1"/>
    </source>
</evidence>
<sequence>MPRFCGWLFMFIFLNFAWTAFRVPDFKRFGKFLDAWLGYNGFWFRASWREAAIEASNMPSFHLICLFVLTALWITLCRPNSSQILLKAANYRLWLAVILTSISVFALLIPQTHQEFIYSQF</sequence>
<name>A0A0X8JK33_9BACT</name>
<keyword evidence="1" id="KW-0812">Transmembrane</keyword>
<keyword evidence="3" id="KW-1185">Reference proteome</keyword>
<reference evidence="3" key="1">
    <citation type="submission" date="2016-02" db="EMBL/GenBank/DDBJ databases">
        <authorList>
            <person name="Holder M.E."/>
            <person name="Ajami N.J."/>
            <person name="Petrosino J.F."/>
        </authorList>
    </citation>
    <scope>NUCLEOTIDE SEQUENCE [LARGE SCALE GENOMIC DNA]</scope>
    <source>
        <strain evidence="3">CCUG 45958</strain>
    </source>
</reference>
<evidence type="ECO:0000256" key="1">
    <source>
        <dbReference type="SAM" id="Phobius"/>
    </source>
</evidence>
<dbReference type="KEGG" id="dfi:AXF13_08820"/>
<organism evidence="2 3">
    <name type="scientific">Desulfovibrio fairfieldensis</name>
    <dbReference type="NCBI Taxonomy" id="44742"/>
    <lineage>
        <taxon>Bacteria</taxon>
        <taxon>Pseudomonadati</taxon>
        <taxon>Thermodesulfobacteriota</taxon>
        <taxon>Desulfovibrionia</taxon>
        <taxon>Desulfovibrionales</taxon>
        <taxon>Desulfovibrionaceae</taxon>
        <taxon>Desulfovibrio</taxon>
    </lineage>
</organism>
<evidence type="ECO:0000313" key="3">
    <source>
        <dbReference type="Proteomes" id="UP000069241"/>
    </source>
</evidence>
<dbReference type="EMBL" id="CP014229">
    <property type="protein sequence ID" value="AMD90217.1"/>
    <property type="molecule type" value="Genomic_DNA"/>
</dbReference>
<feature type="transmembrane region" description="Helical" evidence="1">
    <location>
        <begin position="89"/>
        <end position="109"/>
    </location>
</feature>
<dbReference type="Proteomes" id="UP000069241">
    <property type="component" value="Chromosome"/>
</dbReference>
<dbReference type="AlphaFoldDB" id="A0A0X8JK33"/>
<keyword evidence="1" id="KW-0472">Membrane</keyword>
<accession>A0A0X8JK33</accession>
<proteinExistence type="predicted"/>